<dbReference type="Proteomes" id="UP000663828">
    <property type="component" value="Unassembled WGS sequence"/>
</dbReference>
<evidence type="ECO:0000259" key="4">
    <source>
        <dbReference type="Pfam" id="PF00171"/>
    </source>
</evidence>
<dbReference type="InterPro" id="IPR029510">
    <property type="entry name" value="Ald_DH_CS_GLU"/>
</dbReference>
<dbReference type="Pfam" id="PF00171">
    <property type="entry name" value="Aldedh"/>
    <property type="match status" value="1"/>
</dbReference>
<evidence type="ECO:0000256" key="1">
    <source>
        <dbReference type="ARBA" id="ARBA00023002"/>
    </source>
</evidence>
<dbReference type="SUPFAM" id="SSF53720">
    <property type="entry name" value="ALDH-like"/>
    <property type="match status" value="1"/>
</dbReference>
<feature type="non-terminal residue" evidence="5">
    <location>
        <position position="97"/>
    </location>
</feature>
<proteinExistence type="inferred from homology"/>
<accession>A0A816HS02</accession>
<organism evidence="5 6">
    <name type="scientific">Adineta ricciae</name>
    <name type="common">Rotifer</name>
    <dbReference type="NCBI Taxonomy" id="249248"/>
    <lineage>
        <taxon>Eukaryota</taxon>
        <taxon>Metazoa</taxon>
        <taxon>Spiralia</taxon>
        <taxon>Gnathifera</taxon>
        <taxon>Rotifera</taxon>
        <taxon>Eurotatoria</taxon>
        <taxon>Bdelloidea</taxon>
        <taxon>Adinetida</taxon>
        <taxon>Adinetidae</taxon>
        <taxon>Adineta</taxon>
    </lineage>
</organism>
<keyword evidence="6" id="KW-1185">Reference proteome</keyword>
<dbReference type="InterPro" id="IPR016162">
    <property type="entry name" value="Ald_DH_N"/>
</dbReference>
<comment type="caution">
    <text evidence="5">The sequence shown here is derived from an EMBL/GenBank/DDBJ whole genome shotgun (WGS) entry which is preliminary data.</text>
</comment>
<name>A0A816HS02_ADIRI</name>
<evidence type="ECO:0000256" key="3">
    <source>
        <dbReference type="RuleBase" id="RU003345"/>
    </source>
</evidence>
<dbReference type="InterPro" id="IPR015590">
    <property type="entry name" value="Aldehyde_DH_dom"/>
</dbReference>
<dbReference type="GO" id="GO:0016620">
    <property type="term" value="F:oxidoreductase activity, acting on the aldehyde or oxo group of donors, NAD or NADP as acceptor"/>
    <property type="evidence" value="ECO:0007669"/>
    <property type="project" value="InterPro"/>
</dbReference>
<feature type="domain" description="Aldehyde dehydrogenase" evidence="4">
    <location>
        <begin position="1"/>
        <end position="97"/>
    </location>
</feature>
<reference evidence="5" key="1">
    <citation type="submission" date="2021-02" db="EMBL/GenBank/DDBJ databases">
        <authorList>
            <person name="Nowell W R."/>
        </authorList>
    </citation>
    <scope>NUCLEOTIDE SEQUENCE</scope>
</reference>
<sequence length="97" mass="10529">VGKIVHKTSTATNLKRVSLELGGKSPLIICEDADLDQAAQVAHKALYFNAAQCCCAGSRTFVHSKIYDQFVAKCVEYANKRIVGDPYDKNTGQGPQI</sequence>
<protein>
    <recommendedName>
        <fullName evidence="4">Aldehyde dehydrogenase domain-containing protein</fullName>
    </recommendedName>
</protein>
<dbReference type="Gene3D" id="3.40.309.10">
    <property type="entry name" value="Aldehyde Dehydrogenase, Chain A, domain 2"/>
    <property type="match status" value="1"/>
</dbReference>
<evidence type="ECO:0000313" key="5">
    <source>
        <dbReference type="EMBL" id="CAF1690929.1"/>
    </source>
</evidence>
<keyword evidence="1 3" id="KW-0560">Oxidoreductase</keyword>
<dbReference type="PANTHER" id="PTHR11699">
    <property type="entry name" value="ALDEHYDE DEHYDROGENASE-RELATED"/>
    <property type="match status" value="1"/>
</dbReference>
<feature type="non-terminal residue" evidence="5">
    <location>
        <position position="1"/>
    </location>
</feature>
<evidence type="ECO:0000313" key="6">
    <source>
        <dbReference type="Proteomes" id="UP000663828"/>
    </source>
</evidence>
<comment type="similarity">
    <text evidence="3">Belongs to the aldehyde dehydrogenase family.</text>
</comment>
<feature type="active site" evidence="2">
    <location>
        <position position="20"/>
    </location>
</feature>
<dbReference type="InterPro" id="IPR016163">
    <property type="entry name" value="Ald_DH_C"/>
</dbReference>
<dbReference type="InterPro" id="IPR016161">
    <property type="entry name" value="Ald_DH/histidinol_DH"/>
</dbReference>
<evidence type="ECO:0000256" key="2">
    <source>
        <dbReference type="PROSITE-ProRule" id="PRU10007"/>
    </source>
</evidence>
<dbReference type="Gene3D" id="3.40.605.10">
    <property type="entry name" value="Aldehyde Dehydrogenase, Chain A, domain 1"/>
    <property type="match status" value="1"/>
</dbReference>
<dbReference type="AlphaFoldDB" id="A0A816HS02"/>
<dbReference type="EMBL" id="CAJNOR010020949">
    <property type="protein sequence ID" value="CAF1690929.1"/>
    <property type="molecule type" value="Genomic_DNA"/>
</dbReference>
<gene>
    <name evidence="5" type="ORF">XAT740_LOCUS63959</name>
</gene>
<dbReference type="PROSITE" id="PS00687">
    <property type="entry name" value="ALDEHYDE_DEHYDR_GLU"/>
    <property type="match status" value="1"/>
</dbReference>